<proteinExistence type="predicted"/>
<evidence type="ECO:0000313" key="3">
    <source>
        <dbReference type="Proteomes" id="UP000244189"/>
    </source>
</evidence>
<protein>
    <submittedName>
        <fullName evidence="2">Uncharacterized protein (DUF2236 family)</fullName>
    </submittedName>
</protein>
<sequence>MNPLRTAIRRQIHAVMRPDPAADPGLERPPGDTGLFGPGSAVWAVHGDFPSMMIGGVSSLLLQMLHPAALAGVWDHSNFREDMHGRLRRTAKFIGVTTRGSTEAANAAIARVRAIHEYVAGSMPDGTPYAANDPALLTWVHVAEARSFLAAYLRYRSPAFPGWRQDAYYGEMAMLARRLGATGVPETRRDVATYLGSMRPQLRCDARTRAVASALMNQPATSVTAVPLQKVLLHAGAELLPPWALALHGRSVPGARRLAVRAGGVGAGGLLRWALA</sequence>
<dbReference type="GO" id="GO:0016491">
    <property type="term" value="F:oxidoreductase activity"/>
    <property type="evidence" value="ECO:0007669"/>
    <property type="project" value="InterPro"/>
</dbReference>
<dbReference type="PANTHER" id="PTHR36151:SF3">
    <property type="entry name" value="ER-BOUND OXYGENASE MPAB_MPAB'_RUBBER OXYGENASE CATALYTIC DOMAIN-CONTAINING PROTEIN"/>
    <property type="match status" value="1"/>
</dbReference>
<dbReference type="EMBL" id="QAOG01000008">
    <property type="protein sequence ID" value="PTQ58416.1"/>
    <property type="molecule type" value="Genomic_DNA"/>
</dbReference>
<dbReference type="Proteomes" id="UP000244189">
    <property type="component" value="Unassembled WGS sequence"/>
</dbReference>
<name>A0A2T5GGH1_9SPHN</name>
<dbReference type="AlphaFoldDB" id="A0A2T5GGH1"/>
<comment type="caution">
    <text evidence="2">The sequence shown here is derived from an EMBL/GenBank/DDBJ whole genome shotgun (WGS) entry which is preliminary data.</text>
</comment>
<evidence type="ECO:0000313" key="2">
    <source>
        <dbReference type="EMBL" id="PTQ58416.1"/>
    </source>
</evidence>
<gene>
    <name evidence="2" type="ORF">C8J26_3717</name>
</gene>
<dbReference type="PANTHER" id="PTHR36151">
    <property type="entry name" value="BLR2777 PROTEIN"/>
    <property type="match status" value="1"/>
</dbReference>
<dbReference type="InterPro" id="IPR018713">
    <property type="entry name" value="MPAB/Lcp_cat_dom"/>
</dbReference>
<evidence type="ECO:0000259" key="1">
    <source>
        <dbReference type="Pfam" id="PF09995"/>
    </source>
</evidence>
<feature type="domain" description="ER-bound oxygenase mpaB/mpaB'/Rubber oxygenase catalytic" evidence="1">
    <location>
        <begin position="43"/>
        <end position="262"/>
    </location>
</feature>
<reference evidence="2 3" key="1">
    <citation type="submission" date="2018-04" db="EMBL/GenBank/DDBJ databases">
        <title>Genomic Encyclopedia of Type Strains, Phase III (KMG-III): the genomes of soil and plant-associated and newly described type strains.</title>
        <authorList>
            <person name="Whitman W."/>
        </authorList>
    </citation>
    <scope>NUCLEOTIDE SEQUENCE [LARGE SCALE GENOMIC DNA]</scope>
    <source>
        <strain evidence="2 3">MA101b</strain>
    </source>
</reference>
<organism evidence="2 3">
    <name type="scientific">Sphingomonas aurantiaca</name>
    <dbReference type="NCBI Taxonomy" id="185949"/>
    <lineage>
        <taxon>Bacteria</taxon>
        <taxon>Pseudomonadati</taxon>
        <taxon>Pseudomonadota</taxon>
        <taxon>Alphaproteobacteria</taxon>
        <taxon>Sphingomonadales</taxon>
        <taxon>Sphingomonadaceae</taxon>
        <taxon>Sphingomonas</taxon>
    </lineage>
</organism>
<dbReference type="Pfam" id="PF09995">
    <property type="entry name" value="MPAB_Lcp_cat"/>
    <property type="match status" value="1"/>
</dbReference>
<keyword evidence="3" id="KW-1185">Reference proteome</keyword>
<accession>A0A2T5GGH1</accession>